<dbReference type="EMBL" id="BAABAQ010000003">
    <property type="protein sequence ID" value="GAA4188177.1"/>
    <property type="molecule type" value="Genomic_DNA"/>
</dbReference>
<dbReference type="Pfam" id="PF18156">
    <property type="entry name" value="pPIWI_RE_Y"/>
    <property type="match status" value="1"/>
</dbReference>
<organism evidence="4 5">
    <name type="scientific">Streptosporangium oxazolinicum</name>
    <dbReference type="NCBI Taxonomy" id="909287"/>
    <lineage>
        <taxon>Bacteria</taxon>
        <taxon>Bacillati</taxon>
        <taxon>Actinomycetota</taxon>
        <taxon>Actinomycetes</taxon>
        <taxon>Streptosporangiales</taxon>
        <taxon>Streptosporangiaceae</taxon>
        <taxon>Streptosporangium</taxon>
    </lineage>
</organism>
<sequence length="398" mass="44872">MPSPQPSVSLADWSTHAGVTLLHTIATAVVQLAEITDLEAFALPYPAEAQRALDRMVLACLLQEARPPRSLPELLVWCRTRPVEDWPLELPRDAFGPDDLLIDPDSTRPTQLCHEWWIRTRDSAAEQYDRAVIHSAMRLCRESEAPESYTAFRRLLVERPVLTGNDMFEVATDLYLDPVRELIEQIYHRVPDSFCSDGAYVTCARCLTLLVPLTDGGWWCERDHCRRQGQPPPGRTLRADEIGTPWQLSRPLRQFVTGPGRAEADLERKLRTLRLPVEMWPGFDTYDLRITFPDGWVWAVDVKDWAHPGLLGQAAIEVRQQPPYDEACWVVPRYRVDTRPDYLEVYARNRTPAAGGLPLLTDRQLVAAARARLRGETSPAAHLAQAGDGTPANGAFDA</sequence>
<evidence type="ECO:0000313" key="5">
    <source>
        <dbReference type="Proteomes" id="UP001501251"/>
    </source>
</evidence>
<evidence type="ECO:0000256" key="1">
    <source>
        <dbReference type="SAM" id="MobiDB-lite"/>
    </source>
</evidence>
<gene>
    <name evidence="4" type="ORF">GCM10022252_23000</name>
</gene>
<evidence type="ECO:0008006" key="6">
    <source>
        <dbReference type="Google" id="ProtNLM"/>
    </source>
</evidence>
<keyword evidence="5" id="KW-1185">Reference proteome</keyword>
<dbReference type="Pfam" id="PF18154">
    <property type="entry name" value="pPIWI_RE_REase"/>
    <property type="match status" value="1"/>
</dbReference>
<feature type="domain" description="pPIWI-RE three-gene island" evidence="3">
    <location>
        <begin position="21"/>
        <end position="163"/>
    </location>
</feature>
<feature type="region of interest" description="Disordered" evidence="1">
    <location>
        <begin position="378"/>
        <end position="398"/>
    </location>
</feature>
<name>A0ABP8AQS9_9ACTN</name>
<protein>
    <recommendedName>
        <fullName evidence="6">Fis family transcriptional regulator</fullName>
    </recommendedName>
</protein>
<dbReference type="RefSeq" id="WP_344917762.1">
    <property type="nucleotide sequence ID" value="NZ_BAABAQ010000003.1"/>
</dbReference>
<reference evidence="5" key="1">
    <citation type="journal article" date="2019" name="Int. J. Syst. Evol. Microbiol.">
        <title>The Global Catalogue of Microorganisms (GCM) 10K type strain sequencing project: providing services to taxonomists for standard genome sequencing and annotation.</title>
        <authorList>
            <consortium name="The Broad Institute Genomics Platform"/>
            <consortium name="The Broad Institute Genome Sequencing Center for Infectious Disease"/>
            <person name="Wu L."/>
            <person name="Ma J."/>
        </authorList>
    </citation>
    <scope>NUCLEOTIDE SEQUENCE [LARGE SCALE GENOMIC DNA]</scope>
    <source>
        <strain evidence="5">JCM 17388</strain>
    </source>
</reference>
<proteinExistence type="predicted"/>
<evidence type="ECO:0000259" key="3">
    <source>
        <dbReference type="Pfam" id="PF18156"/>
    </source>
</evidence>
<accession>A0ABP8AQS9</accession>
<dbReference type="InterPro" id="IPR041191">
    <property type="entry name" value="pPIWI_RE_Y"/>
</dbReference>
<dbReference type="InterPro" id="IPR040828">
    <property type="entry name" value="pPIWI_RE_REase"/>
</dbReference>
<evidence type="ECO:0000313" key="4">
    <source>
        <dbReference type="EMBL" id="GAA4188177.1"/>
    </source>
</evidence>
<evidence type="ECO:0000259" key="2">
    <source>
        <dbReference type="Pfam" id="PF18154"/>
    </source>
</evidence>
<dbReference type="Proteomes" id="UP001501251">
    <property type="component" value="Unassembled WGS sequence"/>
</dbReference>
<comment type="caution">
    <text evidence="4">The sequence shown here is derived from an EMBL/GenBank/DDBJ whole genome shotgun (WGS) entry which is preliminary data.</text>
</comment>
<feature type="domain" description="REase associating with pPIWI RE" evidence="2">
    <location>
        <begin position="260"/>
        <end position="376"/>
    </location>
</feature>